<dbReference type="KEGG" id="ngr:NAEGRDRAFT_59350"/>
<evidence type="ECO:0000256" key="2">
    <source>
        <dbReference type="ARBA" id="ARBA00022670"/>
    </source>
</evidence>
<dbReference type="OrthoDB" id="952271at2759"/>
<dbReference type="InterPro" id="IPR011249">
    <property type="entry name" value="Metalloenz_LuxS/M16"/>
</dbReference>
<feature type="compositionally biased region" description="Basic and acidic residues" evidence="7">
    <location>
        <begin position="1982"/>
        <end position="1993"/>
    </location>
</feature>
<dbReference type="InterPro" id="IPR011765">
    <property type="entry name" value="Pept_M16_N"/>
</dbReference>
<keyword evidence="2" id="KW-0645">Protease</keyword>
<evidence type="ECO:0000256" key="5">
    <source>
        <dbReference type="ARBA" id="ARBA00022833"/>
    </source>
</evidence>
<keyword evidence="3" id="KW-0479">Metal-binding</keyword>
<feature type="region of interest" description="Disordered" evidence="7">
    <location>
        <begin position="1956"/>
        <end position="1993"/>
    </location>
</feature>
<keyword evidence="5" id="KW-0862">Zinc</keyword>
<name>D2VVN3_NAEGR</name>
<dbReference type="Pfam" id="PF05193">
    <property type="entry name" value="Peptidase_M16_C"/>
    <property type="match status" value="1"/>
</dbReference>
<reference evidence="11 12" key="1">
    <citation type="journal article" date="2010" name="Cell">
        <title>The genome of Naegleria gruberi illuminates early eukaryotic versatility.</title>
        <authorList>
            <person name="Fritz-Laylin L.K."/>
            <person name="Prochnik S.E."/>
            <person name="Ginger M.L."/>
            <person name="Dacks J.B."/>
            <person name="Carpenter M.L."/>
            <person name="Field M.C."/>
            <person name="Kuo A."/>
            <person name="Paredez A."/>
            <person name="Chapman J."/>
            <person name="Pham J."/>
            <person name="Shu S."/>
            <person name="Neupane R."/>
            <person name="Cipriano M."/>
            <person name="Mancuso J."/>
            <person name="Tu H."/>
            <person name="Salamov A."/>
            <person name="Lindquist E."/>
            <person name="Shapiro H."/>
            <person name="Lucas S."/>
            <person name="Grigoriev I.V."/>
            <person name="Cande W.Z."/>
            <person name="Fulton C."/>
            <person name="Rokhsar D.S."/>
            <person name="Dawson S.C."/>
        </authorList>
    </citation>
    <scope>NUCLEOTIDE SEQUENCE [LARGE SCALE GENOMIC DNA]</scope>
    <source>
        <strain evidence="11 12">NEG-M</strain>
    </source>
</reference>
<keyword evidence="8" id="KW-1133">Transmembrane helix</keyword>
<feature type="region of interest" description="Disordered" evidence="7">
    <location>
        <begin position="1265"/>
        <end position="1334"/>
    </location>
</feature>
<feature type="compositionally biased region" description="Basic and acidic residues" evidence="7">
    <location>
        <begin position="30"/>
        <end position="51"/>
    </location>
</feature>
<organism evidence="12">
    <name type="scientific">Naegleria gruberi</name>
    <name type="common">Amoeba</name>
    <dbReference type="NCBI Taxonomy" id="5762"/>
    <lineage>
        <taxon>Eukaryota</taxon>
        <taxon>Discoba</taxon>
        <taxon>Heterolobosea</taxon>
        <taxon>Tetramitia</taxon>
        <taxon>Eutetramitia</taxon>
        <taxon>Vahlkampfiidae</taxon>
        <taxon>Naegleria</taxon>
    </lineage>
</organism>
<dbReference type="InParanoid" id="D2VVN3"/>
<dbReference type="STRING" id="5762.D2VVN3"/>
<dbReference type="PROSITE" id="PS00143">
    <property type="entry name" value="INSULINASE"/>
    <property type="match status" value="1"/>
</dbReference>
<feature type="region of interest" description="Disordered" evidence="7">
    <location>
        <begin position="1226"/>
        <end position="1249"/>
    </location>
</feature>
<feature type="compositionally biased region" description="Low complexity" evidence="7">
    <location>
        <begin position="1233"/>
        <end position="1249"/>
    </location>
</feature>
<evidence type="ECO:0000313" key="12">
    <source>
        <dbReference type="Proteomes" id="UP000006671"/>
    </source>
</evidence>
<comment type="similarity">
    <text evidence="1">Belongs to the peptidase M16 family.</text>
</comment>
<dbReference type="Pfam" id="PF00675">
    <property type="entry name" value="Peptidase_M16"/>
    <property type="match status" value="1"/>
</dbReference>
<dbReference type="SUPFAM" id="SSF63411">
    <property type="entry name" value="LuxS/MPP-like metallohydrolase"/>
    <property type="match status" value="3"/>
</dbReference>
<evidence type="ECO:0000256" key="1">
    <source>
        <dbReference type="ARBA" id="ARBA00007261"/>
    </source>
</evidence>
<dbReference type="InterPro" id="IPR050626">
    <property type="entry name" value="Peptidase_M16"/>
</dbReference>
<keyword evidence="6" id="KW-0482">Metalloprotease</keyword>
<feature type="compositionally biased region" description="Basic and acidic residues" evidence="7">
    <location>
        <begin position="1"/>
        <end position="16"/>
    </location>
</feature>
<dbReference type="InterPro" id="IPR001431">
    <property type="entry name" value="Pept_M16_Zn_BS"/>
</dbReference>
<dbReference type="GO" id="GO:0006508">
    <property type="term" value="P:proteolysis"/>
    <property type="evidence" value="ECO:0007669"/>
    <property type="project" value="UniProtKB-KW"/>
</dbReference>
<dbReference type="RefSeq" id="XP_002671880.1">
    <property type="nucleotide sequence ID" value="XM_002671834.1"/>
</dbReference>
<evidence type="ECO:0000256" key="4">
    <source>
        <dbReference type="ARBA" id="ARBA00022801"/>
    </source>
</evidence>
<keyword evidence="12" id="KW-1185">Reference proteome</keyword>
<keyword evidence="4" id="KW-0378">Hydrolase</keyword>
<feature type="compositionally biased region" description="Low complexity" evidence="7">
    <location>
        <begin position="1266"/>
        <end position="1332"/>
    </location>
</feature>
<sequence length="1993" mass="223555">MSDDHRQPSDHHHDEGSANDAIHASDDEENTHQLENLEMRELNRPSLERSETGSTNQYYENRVMDDANYLYTADDRQRSRQPLINKRKVSNSIITCCTCCCCCIPIGIILLLIVYLFGLMVLAPQITTNYQAKVSESKTSGATSAENIRKGVISQNGLGYVLMKNTFNKKRFSALLHVYTGSVNEEESEQGISHMVEHMAFDNSKSFKGRGGVWRKIENSNVGGFNAFTSFRSTVYELLENKIDDTKESFEDIMDIFFAQVQQSEYVAEYVETEKGAVLGEARRANNSYYHALTRTFENHGGSTFTIGKRFPIGKTDVIRSWTVNDLKKYYDKWYKLSNMKLYIVGDFELDELEKMVKEYWSSKVSTVENKPEEAKIGFATPVEPLIQIEEVNGLNGIFFNLITTSEYQSYPRDYNFYRRQVGDLTFQVLYALQVMTKMTMQYPDLDLTIRMAGCSFTNEFAFGSKIGICSIMTPGPQPELSTWREDFKIGVEELKSIADEPSSALLVALSYALDYVFSAPTYFANSQDSTSLVYELLGNEDPKFEYLNVHDNYASLSKFLGVSFALGSTADHVKANAQYLIQGLSDIITKDKPVKYANIRRTTQMSASIIMGKSDPKSASFRPTKEQIASFINTIINSESSSSTTLDASTLSMLSSLSASLPSITLPTASSGYKLVQKKDDLSLYVYSLSNDVRVNIKKSDSKMAYQKGLAYIEIVALGGKNTENSDIKGACTFVNQGYNGGTKFVASTVSYYPESTSLPISCSADVLSISTTLSEACINYPESYLSYLCKVDSTDYKNKLLLLRLSMNPIFNNNVKKKVITKYQKELNTEIDDQFTSVSTLNTYSVQKVLKSAFPDEHRFHGTSIEDLKKLNPLSVQEWVSQHFSIMKDGEKLINRFEINIVGDVSIDNIMPQLETWFGSIPVKQKPTIVGFDLYDKNQASNFEVTFPKTSPLVNSTYSCEVNSYAGEKALVTAIYPIKGANAANPSLSRALLQQALLSAYSFEVIRSQGGFSYFAVSRTMSTLSLNGFGLATTMFLTGDYPNHSQDILNIQRSVEFWISSLKKELDENFFNDIKNQYKAAIENDLESEYSWFGMIRGLSLTAPASYSQDFVRTIDDVDIVSYLKDANYENFKDVFSSVISEYERGLTAAMIVSRARIFDFNDREIIRKSVFETIYSRHYGNTNSNTTTTSNSYNRENRRVTILYTHIPAQYQNTEPVIQKSLNTTDSKTSGGSASSSSSQLSSSQQPNIVLSTAALALQQGGSLPASNSSSSLSSQQQLQLQQPNSPSTPLKNTSSNTSSSTNTTATTPNVGGNSSNSIGSATGGNNSNLVGTSATPVPKGLCGDEVTHLYPLTAYNDSPDLSYQYTNYSCLYLYDGHYVYIMYGNILGCFDLLGLCVRWSELIDEKLPSSRRVNYLFINAFTQTENSIIVQLPQQVICFNKKNGLKVNLIVNDPITKFHMINEKRERVSCVSSFTEVNGNNRKQDFFDGICVLIGENIVRDKSIDFSKQTSIWTDEQTKQVGESRGTRTISIPGLSPSVNDSTPTNSQVPHTISTIFTNPLDTQHVVLSPVTSSDITTTTSGTQSFKTSNSSSSRSTSYGFIEKPKLYIFDGNTLTVSVSASGQSRDRQMMFRPKKSPVFCIVNEFEGEMRIVNREGKRTHIISIKKLCEIPQTNSYSTTKNKTKTLLFKDITDWHFLVGEKNEWAIIQPDIGRILHIDQLLTGVSHDRIIIVEKQTNETKPGIPRLDGFISIQKDEKTISFYEFVQSQKSVQEGTFQLKWSQPFSWKKDAQFMFEFSHIQHSISSPLLNTNEESRIMVFSRQVIDQRRFLTIQQRVDVQLIAINLKDGAVKWQKVHECYHGNGGDLSEAEKGFDISFCKRFATKKTDDKTISNPQLCVVRSFFTPLVKPDKGVAICSAYRIEDGELQWTYNEKRKGVSAADDYILPLARSLSDKDDEDSESDTDDQSEGKKKKRNNKEKSNDEKCSVM</sequence>
<keyword evidence="8" id="KW-0472">Membrane</keyword>
<accession>D2VVN3</accession>
<feature type="region of interest" description="Disordered" evidence="7">
    <location>
        <begin position="1"/>
        <end position="58"/>
    </location>
</feature>
<feature type="region of interest" description="Disordered" evidence="7">
    <location>
        <begin position="1578"/>
        <end position="1602"/>
    </location>
</feature>
<evidence type="ECO:0000313" key="11">
    <source>
        <dbReference type="EMBL" id="EFC39136.1"/>
    </source>
</evidence>
<feature type="domain" description="Peptidase M16 N-terminal" evidence="9">
    <location>
        <begin position="160"/>
        <end position="294"/>
    </location>
</feature>
<keyword evidence="8" id="KW-0812">Transmembrane</keyword>
<feature type="compositionally biased region" description="Acidic residues" evidence="7">
    <location>
        <begin position="1959"/>
        <end position="1971"/>
    </location>
</feature>
<dbReference type="Proteomes" id="UP000006671">
    <property type="component" value="Unassembled WGS sequence"/>
</dbReference>
<feature type="domain" description="Peptidase M16 C-terminal" evidence="10">
    <location>
        <begin position="321"/>
        <end position="376"/>
    </location>
</feature>
<dbReference type="GO" id="GO:0004222">
    <property type="term" value="F:metalloendopeptidase activity"/>
    <property type="evidence" value="ECO:0007669"/>
    <property type="project" value="InterPro"/>
</dbReference>
<dbReference type="PANTHER" id="PTHR43690:SF33">
    <property type="entry name" value="STROMAL PROCESSING PEPTIDASE, CHLOROPLASTIC"/>
    <property type="match status" value="1"/>
</dbReference>
<dbReference type="GeneID" id="8858107"/>
<evidence type="ECO:0000259" key="9">
    <source>
        <dbReference type="Pfam" id="PF00675"/>
    </source>
</evidence>
<feature type="transmembrane region" description="Helical" evidence="8">
    <location>
        <begin position="93"/>
        <end position="123"/>
    </location>
</feature>
<evidence type="ECO:0000259" key="10">
    <source>
        <dbReference type="Pfam" id="PF05193"/>
    </source>
</evidence>
<evidence type="ECO:0000256" key="7">
    <source>
        <dbReference type="SAM" id="MobiDB-lite"/>
    </source>
</evidence>
<dbReference type="Gene3D" id="3.30.830.10">
    <property type="entry name" value="Metalloenzyme, LuxS/M16 peptidase-like"/>
    <property type="match status" value="2"/>
</dbReference>
<gene>
    <name evidence="11" type="ORF">NAEGRDRAFT_59350</name>
</gene>
<proteinExistence type="inferred from homology"/>
<protein>
    <submittedName>
        <fullName evidence="11">Predicted protein</fullName>
    </submittedName>
</protein>
<dbReference type="EMBL" id="GG738902">
    <property type="protein sequence ID" value="EFC39136.1"/>
    <property type="molecule type" value="Genomic_DNA"/>
</dbReference>
<dbReference type="PANTHER" id="PTHR43690">
    <property type="entry name" value="NARDILYSIN"/>
    <property type="match status" value="1"/>
</dbReference>
<evidence type="ECO:0000256" key="6">
    <source>
        <dbReference type="ARBA" id="ARBA00023049"/>
    </source>
</evidence>
<dbReference type="InterPro" id="IPR007863">
    <property type="entry name" value="Peptidase_M16_C"/>
</dbReference>
<evidence type="ECO:0000256" key="8">
    <source>
        <dbReference type="SAM" id="Phobius"/>
    </source>
</evidence>
<dbReference type="eggNOG" id="KOG0959">
    <property type="taxonomic scope" value="Eukaryota"/>
</dbReference>
<dbReference type="VEuPathDB" id="AmoebaDB:NAEGRDRAFT_59350"/>
<evidence type="ECO:0000256" key="3">
    <source>
        <dbReference type="ARBA" id="ARBA00022723"/>
    </source>
</evidence>
<dbReference type="GO" id="GO:0046872">
    <property type="term" value="F:metal ion binding"/>
    <property type="evidence" value="ECO:0007669"/>
    <property type="project" value="UniProtKB-KW"/>
</dbReference>